<evidence type="ECO:0000259" key="1">
    <source>
        <dbReference type="Pfam" id="PF02602"/>
    </source>
</evidence>
<dbReference type="GO" id="GO:0004852">
    <property type="term" value="F:uroporphyrinogen-III synthase activity"/>
    <property type="evidence" value="ECO:0007669"/>
    <property type="project" value="InterPro"/>
</dbReference>
<organism evidence="2 3">
    <name type="scientific">[Candida] railenensis</name>
    <dbReference type="NCBI Taxonomy" id="45579"/>
    <lineage>
        <taxon>Eukaryota</taxon>
        <taxon>Fungi</taxon>
        <taxon>Dikarya</taxon>
        <taxon>Ascomycota</taxon>
        <taxon>Saccharomycotina</taxon>
        <taxon>Pichiomycetes</taxon>
        <taxon>Debaryomycetaceae</taxon>
        <taxon>Kurtzmaniella</taxon>
    </lineage>
</organism>
<reference evidence="2" key="1">
    <citation type="submission" date="2022-03" db="EMBL/GenBank/DDBJ databases">
        <authorList>
            <person name="Legras J.-L."/>
            <person name="Devillers H."/>
            <person name="Grondin C."/>
        </authorList>
    </citation>
    <scope>NUCLEOTIDE SEQUENCE</scope>
    <source>
        <strain evidence="2">CLIB 1423</strain>
    </source>
</reference>
<feature type="domain" description="Tetrapyrrole biosynthesis uroporphyrinogen III synthase" evidence="1">
    <location>
        <begin position="17"/>
        <end position="255"/>
    </location>
</feature>
<keyword evidence="3" id="KW-1185">Reference proteome</keyword>
<dbReference type="InterPro" id="IPR003754">
    <property type="entry name" value="4pyrrol_synth_uPrphyn_synth"/>
</dbReference>
<dbReference type="PANTHER" id="PTHR12390">
    <property type="entry name" value="UROPORPHYRINOGEN III SYNTHASE"/>
    <property type="match status" value="1"/>
</dbReference>
<dbReference type="InterPro" id="IPR039793">
    <property type="entry name" value="UROS/Hem4"/>
</dbReference>
<dbReference type="PANTHER" id="PTHR12390:SF0">
    <property type="entry name" value="UROPORPHYRINOGEN-III SYNTHASE"/>
    <property type="match status" value="1"/>
</dbReference>
<protein>
    <submittedName>
        <fullName evidence="2">Uroporphyrinogen-III synthase</fullName>
    </submittedName>
</protein>
<evidence type="ECO:0000313" key="2">
    <source>
        <dbReference type="EMBL" id="CAH2353581.1"/>
    </source>
</evidence>
<dbReference type="GO" id="GO:0006780">
    <property type="term" value="P:uroporphyrinogen III biosynthetic process"/>
    <property type="evidence" value="ECO:0007669"/>
    <property type="project" value="InterPro"/>
</dbReference>
<dbReference type="InterPro" id="IPR036108">
    <property type="entry name" value="4pyrrol_syn_uPrphyn_synt_sf"/>
</dbReference>
<name>A0A9P0QQD7_9ASCO</name>
<dbReference type="Proteomes" id="UP000837801">
    <property type="component" value="Unassembled WGS sequence"/>
</dbReference>
<sequence>MPKSFILLKNKTTPSDPYEEIISSHEHKSHFIPLLNHSHLDKSEIVQHLISSSFVEDTYAFIITSQRAVECFNECISMITDEEIRQKLFNKPGYTVGPATADILAKSGFLDIRGGLHAGNGSILSDIIIDDLSPPTREKKLLFFTGEIRKDIIPKKIKKAGFDLKERVLYRTESRDDIVNNFEECCSNLHPTGDNWLIFFSPQGTETFVEYLVNSENKLNFKVASIGPTTQLYLEENGVVPCVVATKPTAPSLIEVINNYQE</sequence>
<dbReference type="OrthoDB" id="5595751at2759"/>
<dbReference type="EMBL" id="CAKXYY010000011">
    <property type="protein sequence ID" value="CAH2353581.1"/>
    <property type="molecule type" value="Genomic_DNA"/>
</dbReference>
<dbReference type="SUPFAM" id="SSF69618">
    <property type="entry name" value="HemD-like"/>
    <property type="match status" value="1"/>
</dbReference>
<evidence type="ECO:0000313" key="3">
    <source>
        <dbReference type="Proteomes" id="UP000837801"/>
    </source>
</evidence>
<dbReference type="Pfam" id="PF02602">
    <property type="entry name" value="HEM4"/>
    <property type="match status" value="1"/>
</dbReference>
<dbReference type="CDD" id="cd06578">
    <property type="entry name" value="HemD"/>
    <property type="match status" value="1"/>
</dbReference>
<accession>A0A9P0QQD7</accession>
<dbReference type="AlphaFoldDB" id="A0A9P0QQD7"/>
<dbReference type="GO" id="GO:0005829">
    <property type="term" value="C:cytosol"/>
    <property type="evidence" value="ECO:0007669"/>
    <property type="project" value="TreeGrafter"/>
</dbReference>
<dbReference type="Gene3D" id="3.40.50.10090">
    <property type="match status" value="2"/>
</dbReference>
<proteinExistence type="predicted"/>
<comment type="caution">
    <text evidence="2">The sequence shown here is derived from an EMBL/GenBank/DDBJ whole genome shotgun (WGS) entry which is preliminary data.</text>
</comment>
<gene>
    <name evidence="2" type="ORF">CLIB1423_11S02982</name>
</gene>